<feature type="region of interest" description="Disordered" evidence="2">
    <location>
        <begin position="430"/>
        <end position="479"/>
    </location>
</feature>
<evidence type="ECO:0000313" key="4">
    <source>
        <dbReference type="Proteomes" id="UP001057375"/>
    </source>
</evidence>
<keyword evidence="1" id="KW-0802">TPR repeat</keyword>
<dbReference type="Gene3D" id="1.25.40.10">
    <property type="entry name" value="Tetratricopeptide repeat domain"/>
    <property type="match status" value="1"/>
</dbReference>
<feature type="compositionally biased region" description="Basic residues" evidence="2">
    <location>
        <begin position="433"/>
        <end position="454"/>
    </location>
</feature>
<dbReference type="Proteomes" id="UP001057375">
    <property type="component" value="Unassembled WGS sequence"/>
</dbReference>
<evidence type="ECO:0000313" key="3">
    <source>
        <dbReference type="EMBL" id="GKT17814.1"/>
    </source>
</evidence>
<gene>
    <name evidence="3" type="ORF">ADUPG1_011181</name>
</gene>
<dbReference type="PROSITE" id="PS50005">
    <property type="entry name" value="TPR"/>
    <property type="match status" value="1"/>
</dbReference>
<sequence>MSHTFLSSAVERYQRGDISGAVRASRRAIYLAKEELNQWEEYILENNTGDEFELGKEKLQSLSRKFLDILAICTRYFCHLAYDLVDQHFYDDAIALIEEGMETLVIPPVIASVLGNQFLSIIKPPKKFTKEKKLIAKSLFLPTASQSTGTSSTSESDAELQAFELRDSPCAFMLLCWAKIILKDYTMVDAAESTIRCRRNAQTHLFYAQIRHLQSDIPAAIHHYCESIALNPSFYPGIILLHSAYETVRHYVKEGGLAMDKRKVRIAYEYACQGLECDPLCIPLRVLHSVSAHMLCVSSEVEMGVLGPARHLRCSIEESLDESINSLRIALEEVVSFSEMNEIRKMVLKDKLEPWLLEKEEELLQFGEIILGSSIAGRRRKASRRRYSTSISDSDEIAGNDGSLSKIKEDGCLGGKGSFWDKMKEIETSKREVQKKHLKGGKGKKYKRKGKKKPSGVEEKKSEGSSRMPEKDKVDQLDKSVLFDDTIREIAADQDSKIDEGEDKDDEATNSTKIDIEKDEDASVDDEEQEGEEVKPIDFEGTADKEFYRILQSLNNTISNSYHPTVLSPRDISEPSASTPHPPSFFEAFDPFDEIALRMSLSLILCERAERLWDALRNRMEKERMLEDPRDPVCETNEARRVHEIEEAVILIMQDVNESLHLYPSLYAYKFKAKVYLDRGDVDRALKTYEKANEMRDDDLEVKQMIAKCHFIIAKAISSIRHAEMAYNLFPTVLSYALLYIDMNVQLKNYSHAISLLQKYLKACPDSYPIRQRLERLAPARKKVRTLKGSIRK</sequence>
<feature type="compositionally biased region" description="Acidic residues" evidence="2">
    <location>
        <begin position="517"/>
        <end position="531"/>
    </location>
</feature>
<dbReference type="SUPFAM" id="SSF48452">
    <property type="entry name" value="TPR-like"/>
    <property type="match status" value="2"/>
</dbReference>
<evidence type="ECO:0000256" key="2">
    <source>
        <dbReference type="SAM" id="MobiDB-lite"/>
    </source>
</evidence>
<feature type="repeat" description="TPR" evidence="1">
    <location>
        <begin position="666"/>
        <end position="699"/>
    </location>
</feature>
<organism evidence="3 4">
    <name type="scientific">Aduncisulcus paluster</name>
    <dbReference type="NCBI Taxonomy" id="2918883"/>
    <lineage>
        <taxon>Eukaryota</taxon>
        <taxon>Metamonada</taxon>
        <taxon>Carpediemonas-like organisms</taxon>
        <taxon>Aduncisulcus</taxon>
    </lineage>
</organism>
<comment type="caution">
    <text evidence="3">The sequence shown here is derived from an EMBL/GenBank/DDBJ whole genome shotgun (WGS) entry which is preliminary data.</text>
</comment>
<accession>A0ABQ5JZP5</accession>
<feature type="region of interest" description="Disordered" evidence="2">
    <location>
        <begin position="492"/>
        <end position="535"/>
    </location>
</feature>
<name>A0ABQ5JZP5_9EUKA</name>
<dbReference type="InterPro" id="IPR011990">
    <property type="entry name" value="TPR-like_helical_dom_sf"/>
</dbReference>
<proteinExistence type="predicted"/>
<feature type="compositionally biased region" description="Basic and acidic residues" evidence="2">
    <location>
        <begin position="455"/>
        <end position="479"/>
    </location>
</feature>
<dbReference type="EMBL" id="BQXS01011884">
    <property type="protein sequence ID" value="GKT17814.1"/>
    <property type="molecule type" value="Genomic_DNA"/>
</dbReference>
<dbReference type="InterPro" id="IPR019734">
    <property type="entry name" value="TPR_rpt"/>
</dbReference>
<reference evidence="3" key="1">
    <citation type="submission" date="2022-03" db="EMBL/GenBank/DDBJ databases">
        <title>Draft genome sequence of Aduncisulcus paluster, a free-living microaerophilic Fornicata.</title>
        <authorList>
            <person name="Yuyama I."/>
            <person name="Kume K."/>
            <person name="Tamura T."/>
            <person name="Inagaki Y."/>
            <person name="Hashimoto T."/>
        </authorList>
    </citation>
    <scope>NUCLEOTIDE SEQUENCE</scope>
    <source>
        <strain evidence="3">NY0171</strain>
    </source>
</reference>
<protein>
    <submittedName>
        <fullName evidence="3">Uncharacterized protein</fullName>
    </submittedName>
</protein>
<evidence type="ECO:0000256" key="1">
    <source>
        <dbReference type="PROSITE-ProRule" id="PRU00339"/>
    </source>
</evidence>
<dbReference type="SMART" id="SM00028">
    <property type="entry name" value="TPR"/>
    <property type="match status" value="2"/>
</dbReference>
<keyword evidence="4" id="KW-1185">Reference proteome</keyword>
<feature type="region of interest" description="Disordered" evidence="2">
    <location>
        <begin position="382"/>
        <end position="402"/>
    </location>
</feature>